<dbReference type="EMBL" id="CAJGYO010000008">
    <property type="protein sequence ID" value="CAD6250198.1"/>
    <property type="molecule type" value="Genomic_DNA"/>
</dbReference>
<proteinExistence type="predicted"/>
<organism evidence="2 3">
    <name type="scientific">Miscanthus lutarioriparius</name>
    <dbReference type="NCBI Taxonomy" id="422564"/>
    <lineage>
        <taxon>Eukaryota</taxon>
        <taxon>Viridiplantae</taxon>
        <taxon>Streptophyta</taxon>
        <taxon>Embryophyta</taxon>
        <taxon>Tracheophyta</taxon>
        <taxon>Spermatophyta</taxon>
        <taxon>Magnoliopsida</taxon>
        <taxon>Liliopsida</taxon>
        <taxon>Poales</taxon>
        <taxon>Poaceae</taxon>
        <taxon>PACMAD clade</taxon>
        <taxon>Panicoideae</taxon>
        <taxon>Andropogonodae</taxon>
        <taxon>Andropogoneae</taxon>
        <taxon>Saccharinae</taxon>
        <taxon>Miscanthus</taxon>
    </lineage>
</organism>
<comment type="caution">
    <text evidence="2">The sequence shown here is derived from an EMBL/GenBank/DDBJ whole genome shotgun (WGS) entry which is preliminary data.</text>
</comment>
<dbReference type="Proteomes" id="UP000604825">
    <property type="component" value="Unassembled WGS sequence"/>
</dbReference>
<dbReference type="AlphaFoldDB" id="A0A811Q0X2"/>
<evidence type="ECO:0000256" key="1">
    <source>
        <dbReference type="SAM" id="MobiDB-lite"/>
    </source>
</evidence>
<reference evidence="2" key="1">
    <citation type="submission" date="2020-10" db="EMBL/GenBank/DDBJ databases">
        <authorList>
            <person name="Han B."/>
            <person name="Lu T."/>
            <person name="Zhao Q."/>
            <person name="Huang X."/>
            <person name="Zhao Y."/>
        </authorList>
    </citation>
    <scope>NUCLEOTIDE SEQUENCE</scope>
</reference>
<feature type="region of interest" description="Disordered" evidence="1">
    <location>
        <begin position="106"/>
        <end position="134"/>
    </location>
</feature>
<accession>A0A811Q0X2</accession>
<keyword evidence="3" id="KW-1185">Reference proteome</keyword>
<protein>
    <submittedName>
        <fullName evidence="2">Uncharacterized protein</fullName>
    </submittedName>
</protein>
<feature type="region of interest" description="Disordered" evidence="1">
    <location>
        <begin position="62"/>
        <end position="84"/>
    </location>
</feature>
<gene>
    <name evidence="2" type="ORF">NCGR_LOCUS33992</name>
</gene>
<sequence>MAKTLHSEIYKRCISTAKKDAVKQTTATVGASVTVNQVGSRPPSTTAPVTIFHQHQECRKAIKESDTRLPPSSQCDLVPDNQMMQPPQQLEGEVRRIHPKGDLQLLLPREREGRPPAAITTDQGEVNEEPYANQSWQPLSPIMLDRLLA</sequence>
<evidence type="ECO:0000313" key="2">
    <source>
        <dbReference type="EMBL" id="CAD6250198.1"/>
    </source>
</evidence>
<name>A0A811Q0X2_9POAL</name>
<evidence type="ECO:0000313" key="3">
    <source>
        <dbReference type="Proteomes" id="UP000604825"/>
    </source>
</evidence>